<dbReference type="Proteomes" id="UP000252132">
    <property type="component" value="Unassembled WGS sequence"/>
</dbReference>
<reference evidence="3 4" key="1">
    <citation type="journal article" date="2018" name="Microbiome">
        <title>Fine metagenomic profile of the Mediterranean stratified and mixed water columns revealed by assembly and recruitment.</title>
        <authorList>
            <person name="Haro-Moreno J.M."/>
            <person name="Lopez-Perez M."/>
            <person name="De La Torre J.R."/>
            <person name="Picazo A."/>
            <person name="Camacho A."/>
            <person name="Rodriguez-Valera F."/>
        </authorList>
    </citation>
    <scope>NUCLEOTIDE SEQUENCE [LARGE SCALE GENOMIC DNA]</scope>
    <source>
        <strain evidence="3">MED-G55</strain>
    </source>
</reference>
<proteinExistence type="predicted"/>
<gene>
    <name evidence="3" type="ORF">DBW69_04500</name>
</gene>
<keyword evidence="1" id="KW-0472">Membrane</keyword>
<keyword evidence="1" id="KW-0812">Transmembrane</keyword>
<evidence type="ECO:0000313" key="4">
    <source>
        <dbReference type="Proteomes" id="UP000252132"/>
    </source>
</evidence>
<dbReference type="AlphaFoldDB" id="A0A368DYS5"/>
<dbReference type="EMBL" id="QOQF01000014">
    <property type="protein sequence ID" value="RCL76977.1"/>
    <property type="molecule type" value="Genomic_DNA"/>
</dbReference>
<feature type="signal peptide" evidence="2">
    <location>
        <begin position="1"/>
        <end position="27"/>
    </location>
</feature>
<feature type="chain" id="PRO_5017082860" description="TIGR02186 family protein" evidence="2">
    <location>
        <begin position="28"/>
        <end position="257"/>
    </location>
</feature>
<organism evidence="3 4">
    <name type="scientific">PS1 clade bacterium</name>
    <dbReference type="NCBI Taxonomy" id="2175152"/>
    <lineage>
        <taxon>Bacteria</taxon>
        <taxon>Pseudomonadati</taxon>
        <taxon>Pseudomonadota</taxon>
        <taxon>Alphaproteobacteria</taxon>
        <taxon>PS1 clade</taxon>
    </lineage>
</organism>
<protein>
    <recommendedName>
        <fullName evidence="5">TIGR02186 family protein</fullName>
    </recommendedName>
</protein>
<sequence length="257" mass="28289">MRICLKRRGLNTCLMLFMLFTAPLSEAKGNELVTDLSTSEVAIQANFDGETVLLFGAFETSMKNASPDIVVILRGPDEALKVRRKDKTFGLWVNTESLSVSSTPSYYAVAASRGLADIASPATRQEMGIGLDYVPIKLASTHEDTDLFLEGLIRNKQSRDLYSENPSGVKIIGNRLFRTEIALPPGVPMGIYDAKIILFDAGNVLSMQNNTIIVGIAGFEQFLHRLAHQLPILYGITGVLIAVFFGWTATILFRRRS</sequence>
<evidence type="ECO:0000313" key="3">
    <source>
        <dbReference type="EMBL" id="RCL76977.1"/>
    </source>
</evidence>
<name>A0A368DYS5_9PROT</name>
<dbReference type="Pfam" id="PF09608">
    <property type="entry name" value="Alph_Pro_TM"/>
    <property type="match status" value="1"/>
</dbReference>
<evidence type="ECO:0000256" key="1">
    <source>
        <dbReference type="SAM" id="Phobius"/>
    </source>
</evidence>
<dbReference type="InterPro" id="IPR019088">
    <property type="entry name" value="CHP02186-rel_TM"/>
</dbReference>
<evidence type="ECO:0000256" key="2">
    <source>
        <dbReference type="SAM" id="SignalP"/>
    </source>
</evidence>
<evidence type="ECO:0008006" key="5">
    <source>
        <dbReference type="Google" id="ProtNLM"/>
    </source>
</evidence>
<feature type="transmembrane region" description="Helical" evidence="1">
    <location>
        <begin position="232"/>
        <end position="253"/>
    </location>
</feature>
<keyword evidence="2" id="KW-0732">Signal</keyword>
<keyword evidence="1" id="KW-1133">Transmembrane helix</keyword>
<accession>A0A368DYS5</accession>
<comment type="caution">
    <text evidence="3">The sequence shown here is derived from an EMBL/GenBank/DDBJ whole genome shotgun (WGS) entry which is preliminary data.</text>
</comment>